<dbReference type="NCBIfam" id="TIGR01236">
    <property type="entry name" value="D1pyr5carbox1"/>
    <property type="match status" value="1"/>
</dbReference>
<evidence type="ECO:0000313" key="12">
    <source>
        <dbReference type="Proteomes" id="UP001432062"/>
    </source>
</evidence>
<evidence type="ECO:0000256" key="4">
    <source>
        <dbReference type="ARBA" id="ARBA00023002"/>
    </source>
</evidence>
<dbReference type="Gene3D" id="3.40.605.10">
    <property type="entry name" value="Aldehyde Dehydrogenase, Chain A, domain 1"/>
    <property type="match status" value="1"/>
</dbReference>
<dbReference type="InterPro" id="IPR005931">
    <property type="entry name" value="P5CDH/ALDH4A1"/>
</dbReference>
<evidence type="ECO:0000256" key="5">
    <source>
        <dbReference type="ARBA" id="ARBA00023027"/>
    </source>
</evidence>
<dbReference type="EMBL" id="CP109441">
    <property type="protein sequence ID" value="WUV44570.1"/>
    <property type="molecule type" value="Genomic_DNA"/>
</dbReference>
<keyword evidence="4 11" id="KW-0560">Oxidoreductase</keyword>
<name>A0ABZ1YRJ2_9NOCA</name>
<feature type="domain" description="Aldehyde dehydrogenase" evidence="10">
    <location>
        <begin position="54"/>
        <end position="528"/>
    </location>
</feature>
<evidence type="ECO:0000256" key="2">
    <source>
        <dbReference type="ARBA" id="ARBA00009986"/>
    </source>
</evidence>
<feature type="region of interest" description="Disordered" evidence="9">
    <location>
        <begin position="498"/>
        <end position="517"/>
    </location>
</feature>
<dbReference type="PANTHER" id="PTHR42862">
    <property type="entry name" value="DELTA-1-PYRROLINE-5-CARBOXYLATE DEHYDROGENASE 1, ISOFORM A-RELATED"/>
    <property type="match status" value="1"/>
</dbReference>
<organism evidence="11 12">
    <name type="scientific">Nocardia vinacea</name>
    <dbReference type="NCBI Taxonomy" id="96468"/>
    <lineage>
        <taxon>Bacteria</taxon>
        <taxon>Bacillati</taxon>
        <taxon>Actinomycetota</taxon>
        <taxon>Actinomycetes</taxon>
        <taxon>Mycobacteriales</taxon>
        <taxon>Nocardiaceae</taxon>
        <taxon>Nocardia</taxon>
    </lineage>
</organism>
<keyword evidence="12" id="KW-1185">Reference proteome</keyword>
<evidence type="ECO:0000256" key="1">
    <source>
        <dbReference type="ARBA" id="ARBA00004786"/>
    </source>
</evidence>
<evidence type="ECO:0000313" key="11">
    <source>
        <dbReference type="EMBL" id="WUV44570.1"/>
    </source>
</evidence>
<accession>A0ABZ1YRJ2</accession>
<comment type="pathway">
    <text evidence="1">Amino-acid degradation; L-proline degradation into L-glutamate; L-glutamate from L-proline: step 2/2.</text>
</comment>
<dbReference type="Pfam" id="PF00171">
    <property type="entry name" value="Aldedh"/>
    <property type="match status" value="1"/>
</dbReference>
<evidence type="ECO:0000256" key="9">
    <source>
        <dbReference type="SAM" id="MobiDB-lite"/>
    </source>
</evidence>
<comment type="catalytic activity">
    <reaction evidence="8">
        <text>L-glutamate 5-semialdehyde + NAD(+) + H2O = L-glutamate + NADH + 2 H(+)</text>
        <dbReference type="Rhea" id="RHEA:30235"/>
        <dbReference type="ChEBI" id="CHEBI:15377"/>
        <dbReference type="ChEBI" id="CHEBI:15378"/>
        <dbReference type="ChEBI" id="CHEBI:29985"/>
        <dbReference type="ChEBI" id="CHEBI:57540"/>
        <dbReference type="ChEBI" id="CHEBI:57945"/>
        <dbReference type="ChEBI" id="CHEBI:58066"/>
        <dbReference type="EC" id="1.2.1.88"/>
    </reaction>
</comment>
<dbReference type="PANTHER" id="PTHR42862:SF1">
    <property type="entry name" value="DELTA-1-PYRROLINE-5-CARBOXYLATE DEHYDROGENASE 2, ISOFORM A-RELATED"/>
    <property type="match status" value="1"/>
</dbReference>
<dbReference type="PROSITE" id="PS00070">
    <property type="entry name" value="ALDEHYDE_DEHYDR_CYS"/>
    <property type="match status" value="1"/>
</dbReference>
<dbReference type="Proteomes" id="UP001432062">
    <property type="component" value="Chromosome"/>
</dbReference>
<dbReference type="EC" id="1.2.1.88" evidence="3"/>
<dbReference type="SUPFAM" id="SSF53720">
    <property type="entry name" value="ALDH-like"/>
    <property type="match status" value="1"/>
</dbReference>
<dbReference type="InterPro" id="IPR015590">
    <property type="entry name" value="Aldehyde_DH_dom"/>
</dbReference>
<evidence type="ECO:0000256" key="8">
    <source>
        <dbReference type="ARBA" id="ARBA00048142"/>
    </source>
</evidence>
<dbReference type="Gene3D" id="3.40.309.10">
    <property type="entry name" value="Aldehyde Dehydrogenase, Chain A, domain 2"/>
    <property type="match status" value="1"/>
</dbReference>
<evidence type="ECO:0000256" key="7">
    <source>
        <dbReference type="ARBA" id="ARBA00032259"/>
    </source>
</evidence>
<dbReference type="GO" id="GO:0003842">
    <property type="term" value="F:L-glutamate gamma-semialdehyde dehydrogenase activity"/>
    <property type="evidence" value="ECO:0007669"/>
    <property type="project" value="UniProtKB-EC"/>
</dbReference>
<evidence type="ECO:0000259" key="10">
    <source>
        <dbReference type="Pfam" id="PF00171"/>
    </source>
</evidence>
<evidence type="ECO:0000256" key="6">
    <source>
        <dbReference type="ARBA" id="ARBA00023062"/>
    </source>
</evidence>
<keyword evidence="5" id="KW-0520">NAD</keyword>
<protein>
    <recommendedName>
        <fullName evidence="7">L-glutamate gamma-semialdehyde dehydrogenase</fullName>
        <ecNumber evidence="3">1.2.1.88</ecNumber>
    </recommendedName>
    <alternativeName>
        <fullName evidence="7">L-glutamate gamma-semialdehyde dehydrogenase</fullName>
    </alternativeName>
</protein>
<evidence type="ECO:0000256" key="3">
    <source>
        <dbReference type="ARBA" id="ARBA00012884"/>
    </source>
</evidence>
<dbReference type="InterPro" id="IPR016163">
    <property type="entry name" value="Ald_DH_C"/>
</dbReference>
<sequence length="548" mass="58340">MDAIVSTPRPANEPVGTFAPGSAERTRLRAKLTELAATPTEIHHVIGGEHRRTSGKSIDVVQPHNHAAVLGTLTTAEAGDVEDAIAAASAAAPGWRALSFEDRAAIFLRAADLLSGPWRETIAAATMLGQSKTAYQAEIDAPCELVDFWRFNVHFARQILADQPISTPGVWNKVEYRPLEGFVYAITPFNFTAIAGNLPTAPALMGNTVLWKPSPTQAVAAYWTMKLLEAAGLPPGVINMVHGAGPKISDVALTDRRLAGIHFTGSTATFQHLWRSVAMNIADYNTYPRLVGETGGKDFVLAHSSADPDVLTTALIRGAFDYQGQKCSAASRAFVPKSVWARMGRDLIDKVGALRYGDVTDFANFGGAVIDQRAFDRNADAIARAKATSGLTIAAGGHADDTVGYFVDPTILLGDDPTDEAFSTEYFGPILAVHVYDDSVAGSFDAALELVDGGSAYGLTGAIIADDRNAVAKATESLRFTAGNFYINDKPTGAVVGQQPFGGSRASGTNDKAGSPQNLLRWTSARTIKETFVPPTEHTYPHQAPEEI</sequence>
<dbReference type="InterPro" id="IPR016161">
    <property type="entry name" value="Ald_DH/histidinol_DH"/>
</dbReference>
<reference evidence="11" key="1">
    <citation type="submission" date="2022-10" db="EMBL/GenBank/DDBJ databases">
        <title>The complete genomes of actinobacterial strains from the NBC collection.</title>
        <authorList>
            <person name="Joergensen T.S."/>
            <person name="Alvarez Arevalo M."/>
            <person name="Sterndorff E.B."/>
            <person name="Faurdal D."/>
            <person name="Vuksanovic O."/>
            <person name="Mourched A.-S."/>
            <person name="Charusanti P."/>
            <person name="Shaw S."/>
            <person name="Blin K."/>
            <person name="Weber T."/>
        </authorList>
    </citation>
    <scope>NUCLEOTIDE SEQUENCE</scope>
    <source>
        <strain evidence="11">NBC_01482</strain>
    </source>
</reference>
<dbReference type="CDD" id="cd07123">
    <property type="entry name" value="ALDH_F4-17_P5CDH"/>
    <property type="match status" value="1"/>
</dbReference>
<dbReference type="RefSeq" id="WP_329407550.1">
    <property type="nucleotide sequence ID" value="NZ_CP109441.1"/>
</dbReference>
<dbReference type="InterPro" id="IPR050485">
    <property type="entry name" value="Proline_metab_enzyme"/>
</dbReference>
<feature type="compositionally biased region" description="Polar residues" evidence="9">
    <location>
        <begin position="506"/>
        <end position="517"/>
    </location>
</feature>
<proteinExistence type="inferred from homology"/>
<dbReference type="InterPro" id="IPR016160">
    <property type="entry name" value="Ald_DH_CS_CYS"/>
</dbReference>
<comment type="similarity">
    <text evidence="2">Belongs to the aldehyde dehydrogenase family.</text>
</comment>
<keyword evidence="6" id="KW-0642">Proline metabolism</keyword>
<gene>
    <name evidence="11" type="primary">pruA</name>
    <name evidence="11" type="ORF">OG563_36190</name>
</gene>
<dbReference type="InterPro" id="IPR016162">
    <property type="entry name" value="Ald_DH_N"/>
</dbReference>